<evidence type="ECO:0000256" key="5">
    <source>
        <dbReference type="ARBA" id="ARBA00022475"/>
    </source>
</evidence>
<dbReference type="InterPro" id="IPR029014">
    <property type="entry name" value="NiFe-Hase_large"/>
</dbReference>
<dbReference type="HAMAP" id="MF_01357">
    <property type="entry name" value="NDH1_NuoC"/>
    <property type="match status" value="1"/>
</dbReference>
<dbReference type="EC" id="7.1.1.-" evidence="14"/>
<keyword evidence="11 14" id="KW-0472">Membrane</keyword>
<dbReference type="PANTHER" id="PTHR11993:SF45">
    <property type="entry name" value="NADH-QUINONE OXIDOREDUCTASE SUBUNIT C_D"/>
    <property type="match status" value="1"/>
</dbReference>
<comment type="similarity">
    <text evidence="3">In the C-terminal section; belongs to the complex I 49 kDa subunit family.</text>
</comment>
<dbReference type="PROSITE" id="PS00535">
    <property type="entry name" value="COMPLEX1_49K"/>
    <property type="match status" value="1"/>
</dbReference>
<comment type="catalytic activity">
    <reaction evidence="13 14">
        <text>a quinone + NADH + 5 H(+)(in) = a quinol + NAD(+) + 4 H(+)(out)</text>
        <dbReference type="Rhea" id="RHEA:57888"/>
        <dbReference type="ChEBI" id="CHEBI:15378"/>
        <dbReference type="ChEBI" id="CHEBI:24646"/>
        <dbReference type="ChEBI" id="CHEBI:57540"/>
        <dbReference type="ChEBI" id="CHEBI:57945"/>
        <dbReference type="ChEBI" id="CHEBI:132124"/>
    </reaction>
</comment>
<dbReference type="InterPro" id="IPR022885">
    <property type="entry name" value="NDH1_su_D/H"/>
</dbReference>
<evidence type="ECO:0000256" key="4">
    <source>
        <dbReference type="ARBA" id="ARBA00022448"/>
    </source>
</evidence>
<dbReference type="Proteomes" id="UP000560980">
    <property type="component" value="Unassembled WGS sequence"/>
</dbReference>
<evidence type="ECO:0000256" key="14">
    <source>
        <dbReference type="HAMAP-Rule" id="MF_01357"/>
    </source>
</evidence>
<evidence type="ECO:0000256" key="2">
    <source>
        <dbReference type="ARBA" id="ARBA00004417"/>
    </source>
</evidence>
<evidence type="ECO:0000313" key="19">
    <source>
        <dbReference type="Proteomes" id="UP000560980"/>
    </source>
</evidence>
<evidence type="ECO:0000256" key="1">
    <source>
        <dbReference type="ARBA" id="ARBA00002378"/>
    </source>
</evidence>
<accession>A0A6S6S3V7</accession>
<dbReference type="GO" id="GO:0050136">
    <property type="term" value="F:NADH dehydrogenase (quinone) (non-electrogenic) activity"/>
    <property type="evidence" value="ECO:0007669"/>
    <property type="project" value="UniProtKB-UniRule"/>
</dbReference>
<evidence type="ECO:0000256" key="8">
    <source>
        <dbReference type="ARBA" id="ARBA00022967"/>
    </source>
</evidence>
<dbReference type="InterPro" id="IPR001135">
    <property type="entry name" value="NADH_Q_OxRdtase_suD"/>
</dbReference>
<dbReference type="Pfam" id="PF00329">
    <property type="entry name" value="Complex1_30kDa"/>
    <property type="match status" value="1"/>
</dbReference>
<evidence type="ECO:0000256" key="7">
    <source>
        <dbReference type="ARBA" id="ARBA00022719"/>
    </source>
</evidence>
<dbReference type="Gene3D" id="1.10.645.10">
    <property type="entry name" value="Cytochrome-c3 Hydrogenase, chain B"/>
    <property type="match status" value="1"/>
</dbReference>
<dbReference type="GO" id="GO:0051287">
    <property type="term" value="F:NAD binding"/>
    <property type="evidence" value="ECO:0007669"/>
    <property type="project" value="InterPro"/>
</dbReference>
<dbReference type="InterPro" id="IPR037232">
    <property type="entry name" value="NADH_quin_OxRdtase_su_C/D-like"/>
</dbReference>
<dbReference type="GO" id="GO:0005886">
    <property type="term" value="C:plasma membrane"/>
    <property type="evidence" value="ECO:0007669"/>
    <property type="project" value="UniProtKB-SubCell"/>
</dbReference>
<comment type="similarity">
    <text evidence="15">Belongs to the complex I 49 kDa subunit family.</text>
</comment>
<dbReference type="InterPro" id="IPR001268">
    <property type="entry name" value="NADH_UbQ_OxRdtase_30kDa_su"/>
</dbReference>
<dbReference type="SUPFAM" id="SSF56762">
    <property type="entry name" value="HydB/Nqo4-like"/>
    <property type="match status" value="1"/>
</dbReference>
<dbReference type="NCBIfam" id="TIGR01961">
    <property type="entry name" value="NuoC_fam"/>
    <property type="match status" value="1"/>
</dbReference>
<dbReference type="NCBIfam" id="NF008728">
    <property type="entry name" value="PRK11742.1"/>
    <property type="match status" value="1"/>
</dbReference>
<comment type="subcellular location">
    <subcellularLocation>
        <location evidence="2">Cell inner membrane</location>
        <topology evidence="2">Peripheral membrane protein</topology>
    </subcellularLocation>
    <subcellularLocation>
        <location evidence="14">Cell membrane</location>
        <topology evidence="14">Peripheral membrane protein</topology>
        <orientation evidence="14">Cytoplasmic side</orientation>
    </subcellularLocation>
</comment>
<dbReference type="HAMAP" id="MF_01358">
    <property type="entry name" value="NDH1_NuoD"/>
    <property type="match status" value="1"/>
</dbReference>
<evidence type="ECO:0000259" key="17">
    <source>
        <dbReference type="Pfam" id="PF00346"/>
    </source>
</evidence>
<comment type="subunit">
    <text evidence="14">NDH-1 is composed of 14 different subunits. Subunits NuoB, C, D, E, F, and G constitute the peripheral sector of the complex.</text>
</comment>
<dbReference type="NCBIfam" id="NF004739">
    <property type="entry name" value="PRK06075.1"/>
    <property type="match status" value="1"/>
</dbReference>
<dbReference type="InterPro" id="IPR020396">
    <property type="entry name" value="NADH_UbQ_OxRdtase_CS"/>
</dbReference>
<dbReference type="NCBIfam" id="TIGR01962">
    <property type="entry name" value="NuoD"/>
    <property type="match status" value="1"/>
</dbReference>
<evidence type="ECO:0000256" key="10">
    <source>
        <dbReference type="ARBA" id="ARBA00023075"/>
    </source>
</evidence>
<evidence type="ECO:0000313" key="18">
    <source>
        <dbReference type="EMBL" id="CAA3704352.1"/>
    </source>
</evidence>
<keyword evidence="5 14" id="KW-1003">Cell membrane</keyword>
<proteinExistence type="inferred from homology"/>
<dbReference type="SUPFAM" id="SSF143243">
    <property type="entry name" value="Nqo5-like"/>
    <property type="match status" value="1"/>
</dbReference>
<keyword evidence="12" id="KW-0511">Multifunctional enzyme</keyword>
<dbReference type="PANTHER" id="PTHR11993">
    <property type="entry name" value="NADH-UBIQUINONE OXIDOREDUCTASE 49 KDA SUBUNIT"/>
    <property type="match status" value="1"/>
</dbReference>
<keyword evidence="8 14" id="KW-1278">Translocase</keyword>
<feature type="domain" description="NADH-quinone oxidoreductase subunit D" evidence="17">
    <location>
        <begin position="317"/>
        <end position="587"/>
    </location>
</feature>
<keyword evidence="18" id="KW-0560">Oxidoreductase</keyword>
<evidence type="ECO:0000256" key="15">
    <source>
        <dbReference type="HAMAP-Rule" id="MF_01358"/>
    </source>
</evidence>
<protein>
    <recommendedName>
        <fullName evidence="14 15">Multifunctional fusion protein</fullName>
    </recommendedName>
    <domain>
        <recommendedName>
            <fullName evidence="14">NADH-quinone oxidoreductase subunit C</fullName>
            <ecNumber evidence="14">7.1.1.-</ecNumber>
        </recommendedName>
        <alternativeName>
            <fullName evidence="14">NADH dehydrogenase I subunit C</fullName>
        </alternativeName>
        <alternativeName>
            <fullName evidence="14">NDH-1 subunit C</fullName>
        </alternativeName>
    </domain>
    <domain>
        <recommendedName>
            <fullName evidence="15">NADH-quinone oxidoreductase subunit D</fullName>
        </recommendedName>
        <alternativeName>
            <fullName evidence="15">NADH dehydrogenase I subunit D</fullName>
        </alternativeName>
        <alternativeName>
            <fullName evidence="15">NDH-1 subunit D</fullName>
        </alternativeName>
    </domain>
</protein>
<comment type="function">
    <text evidence="1 14">NDH-1 shuttles electrons from NADH, via FMN and iron-sulfur (Fe-S) centers, to quinones in the respiratory chain. The immediate electron acceptor for the enzyme in this species is believed to be ubiquinone. Couples the redox reaction to proton translocation (for every two electrons transferred, four hydrogen ions are translocated across the cytoplasmic membrane), and thus conserves the redox energy in a proton gradient.</text>
</comment>
<keyword evidence="10 14" id="KW-0830">Ubiquinone</keyword>
<reference evidence="18 19" key="1">
    <citation type="submission" date="2019-12" db="EMBL/GenBank/DDBJ databases">
        <authorList>
            <person name="Santos-Garcia D."/>
            <person name="Santos-Garcia D."/>
            <person name="Santos-Garcia D."/>
        </authorList>
    </citation>
    <scope>NUCLEOTIDE SEQUENCE [LARGE SCALE GENOMIC DNA]</scope>
    <source>
        <strain evidence="18">SiSi</strain>
    </source>
</reference>
<evidence type="ECO:0000256" key="11">
    <source>
        <dbReference type="ARBA" id="ARBA00023136"/>
    </source>
</evidence>
<dbReference type="GO" id="GO:0048038">
    <property type="term" value="F:quinone binding"/>
    <property type="evidence" value="ECO:0007669"/>
    <property type="project" value="UniProtKB-KW"/>
</dbReference>
<dbReference type="EMBL" id="CACTJB010000001">
    <property type="protein sequence ID" value="CAA3704352.1"/>
    <property type="molecule type" value="Genomic_DNA"/>
</dbReference>
<gene>
    <name evidence="14 18" type="primary">nuoC</name>
    <name evidence="15" type="synonym">nuoD</name>
    <name evidence="18" type="ORF">SISI_0028</name>
</gene>
<comment type="similarity">
    <text evidence="14">Belongs to the complex I 30 kDa subunit family.</text>
</comment>
<organism evidence="18 19">
    <name type="scientific">Candidatus Portiera aleyrodidarum</name>
    <name type="common">primary endosymbiont of Bemisia tabaci</name>
    <dbReference type="NCBI Taxonomy" id="91844"/>
    <lineage>
        <taxon>Bacteria</taxon>
        <taxon>Pseudomonadati</taxon>
        <taxon>Pseudomonadota</taxon>
        <taxon>Gammaproteobacteria</taxon>
        <taxon>Candidatus Johnevansiales</taxon>
        <taxon>Candidatus Johnevansiaceae</taxon>
        <taxon>Candidatus Portiera</taxon>
    </lineage>
</organism>
<sequence length="587" mass="69626">MFNKKLKKQEQFVLKLLYKNFGKKNILYSQQTFMDMPVIWVNPYKLFDIIKFFRYGKKEYMFDMLYDLHCIDERLRNNRNNLPKADFTVFYHLLSFKNKYDLIIKVALIEPTLLLPSIVNIWKNANWYEREVYDMFGIKFYGHPNLRRILMPLNWKGYPLRKDYPSRATEFKIFNIDRYNQYKEQYSLCFIPEEWGFSNNKNNMFLNFGPNHPSAHGAFRILLQIYGEKILKCVPDIGYHHRGAEKMGERQTWHSYIPYTDRIDYTGGVINNIPYILAIEKIANIKVSERTKIIRIILMEIFRINSHMLFLGTFLQDLGAMSTVFFTFTDRQKCYEIIEAITGFRMHPAWFRIGGIAHDLPKGWYKLIKNFINWINKRLKEYNKAMMNNYILRKRTKFIASYNTKEAFEWGITGPNLRATGFDFDVRKNRPYSGYENLEFDIPIGNNGDVFDRAQIRIEEMYQSLRIINQCINNVPEGDITLEHPLVTPPNRKNMLNNIETLITHFLQISWGNILEPNETFQMIEATKGLNSYYLVSDGNTTSYRTRIRTPSYPNLQHLSTILKGVYISDMIAHIASIDFVMADVDR</sequence>
<dbReference type="GO" id="GO:0008137">
    <property type="term" value="F:NADH dehydrogenase (ubiquinone) activity"/>
    <property type="evidence" value="ECO:0007669"/>
    <property type="project" value="InterPro"/>
</dbReference>
<evidence type="ECO:0000256" key="12">
    <source>
        <dbReference type="ARBA" id="ARBA00023268"/>
    </source>
</evidence>
<evidence type="ECO:0000256" key="3">
    <source>
        <dbReference type="ARBA" id="ARBA00010019"/>
    </source>
</evidence>
<comment type="caution">
    <text evidence="18">The sequence shown here is derived from an EMBL/GenBank/DDBJ whole genome shotgun (WGS) entry which is preliminary data.</text>
</comment>
<evidence type="ECO:0000256" key="13">
    <source>
        <dbReference type="ARBA" id="ARBA00047712"/>
    </source>
</evidence>
<evidence type="ECO:0000256" key="9">
    <source>
        <dbReference type="ARBA" id="ARBA00023027"/>
    </source>
</evidence>
<keyword evidence="7 14" id="KW-0874">Quinone</keyword>
<evidence type="ECO:0000256" key="6">
    <source>
        <dbReference type="ARBA" id="ARBA00022519"/>
    </source>
</evidence>
<dbReference type="Gene3D" id="3.30.460.80">
    <property type="entry name" value="NADH:ubiquinone oxidoreductase, 30kDa subunit"/>
    <property type="match status" value="1"/>
</dbReference>
<dbReference type="InterPro" id="IPR014029">
    <property type="entry name" value="NADH_UbQ_OxRdtase_49kDa_CS"/>
</dbReference>
<dbReference type="Pfam" id="PF00346">
    <property type="entry name" value="Complex1_49kDa"/>
    <property type="match status" value="1"/>
</dbReference>
<evidence type="ECO:0000259" key="16">
    <source>
        <dbReference type="Pfam" id="PF00329"/>
    </source>
</evidence>
<dbReference type="AlphaFoldDB" id="A0A6S6S3V7"/>
<dbReference type="PROSITE" id="PS00542">
    <property type="entry name" value="COMPLEX1_30K"/>
    <property type="match status" value="1"/>
</dbReference>
<feature type="domain" description="NADH:ubiquinone oxidoreductase 30kDa subunit" evidence="16">
    <location>
        <begin position="39"/>
        <end position="169"/>
    </location>
</feature>
<keyword evidence="6" id="KW-0997">Cell inner membrane</keyword>
<keyword evidence="4 14" id="KW-0813">Transport</keyword>
<name>A0A6S6S3V7_9GAMM</name>
<keyword evidence="9 14" id="KW-0520">NAD</keyword>
<dbReference type="InterPro" id="IPR010218">
    <property type="entry name" value="NADH_DH_suC"/>
</dbReference>